<proteinExistence type="inferred from homology"/>
<dbReference type="AlphaFoldDB" id="A0A193LIJ5"/>
<evidence type="ECO:0000256" key="7">
    <source>
        <dbReference type="SAM" id="Phobius"/>
    </source>
</evidence>
<dbReference type="InterPro" id="IPR023343">
    <property type="entry name" value="Penicillin_amidase_dom1"/>
</dbReference>
<dbReference type="InterPro" id="IPR043147">
    <property type="entry name" value="Penicillin_amidase_A-knob"/>
</dbReference>
<feature type="binding site" evidence="6">
    <location>
        <position position="339"/>
    </location>
    <ligand>
        <name>Ca(2+)</name>
        <dbReference type="ChEBI" id="CHEBI:29108"/>
    </ligand>
</feature>
<dbReference type="Gene3D" id="1.10.439.10">
    <property type="entry name" value="Penicillin Amidohydrolase, domain 1"/>
    <property type="match status" value="1"/>
</dbReference>
<accession>A0A193LIJ5</accession>
<reference evidence="8 9" key="1">
    <citation type="submission" date="2016-06" db="EMBL/GenBank/DDBJ databases">
        <title>Complete genome sequence of a deep-branching marine Gamma Proteobacterium Woeseia oceani type strain XK5.</title>
        <authorList>
            <person name="Mu D."/>
            <person name="Du Z."/>
        </authorList>
    </citation>
    <scope>NUCLEOTIDE SEQUENCE [LARGE SCALE GENOMIC DNA]</scope>
    <source>
        <strain evidence="8 9">XK5</strain>
    </source>
</reference>
<dbReference type="Gene3D" id="2.30.120.10">
    <property type="match status" value="1"/>
</dbReference>
<feature type="active site" description="Nucleophile" evidence="5">
    <location>
        <position position="261"/>
    </location>
</feature>
<evidence type="ECO:0000256" key="2">
    <source>
        <dbReference type="ARBA" id="ARBA00022801"/>
    </source>
</evidence>
<keyword evidence="6" id="KW-0479">Metal-binding</keyword>
<dbReference type="InterPro" id="IPR014395">
    <property type="entry name" value="Pen/GL7ACA/AHL_acylase"/>
</dbReference>
<keyword evidence="9" id="KW-1185">Reference proteome</keyword>
<dbReference type="GO" id="GO:0017000">
    <property type="term" value="P:antibiotic biosynthetic process"/>
    <property type="evidence" value="ECO:0007669"/>
    <property type="project" value="InterPro"/>
</dbReference>
<dbReference type="InterPro" id="IPR029055">
    <property type="entry name" value="Ntn_hydrolases_N"/>
</dbReference>
<evidence type="ECO:0000256" key="4">
    <source>
        <dbReference type="ARBA" id="ARBA00038735"/>
    </source>
</evidence>
<evidence type="ECO:0000313" key="8">
    <source>
        <dbReference type="EMBL" id="ANO52214.1"/>
    </source>
</evidence>
<dbReference type="GO" id="GO:0046872">
    <property type="term" value="F:metal ion binding"/>
    <property type="evidence" value="ECO:0007669"/>
    <property type="project" value="UniProtKB-KW"/>
</dbReference>
<dbReference type="CDD" id="cd03747">
    <property type="entry name" value="Ntn_PGA_like"/>
    <property type="match status" value="1"/>
</dbReference>
<keyword evidence="7" id="KW-0812">Transmembrane</keyword>
<evidence type="ECO:0000256" key="5">
    <source>
        <dbReference type="PIRSR" id="PIRSR001227-1"/>
    </source>
</evidence>
<evidence type="ECO:0000313" key="9">
    <source>
        <dbReference type="Proteomes" id="UP000092695"/>
    </source>
</evidence>
<feature type="transmembrane region" description="Helical" evidence="7">
    <location>
        <begin position="9"/>
        <end position="32"/>
    </location>
</feature>
<evidence type="ECO:0000256" key="6">
    <source>
        <dbReference type="PIRSR" id="PIRSR001227-2"/>
    </source>
</evidence>
<dbReference type="Pfam" id="PF01804">
    <property type="entry name" value="Penicil_amidase"/>
    <property type="match status" value="1"/>
</dbReference>
<dbReference type="GO" id="GO:0016811">
    <property type="term" value="F:hydrolase activity, acting on carbon-nitrogen (but not peptide) bonds, in linear amides"/>
    <property type="evidence" value="ECO:0007669"/>
    <property type="project" value="InterPro"/>
</dbReference>
<dbReference type="InterPro" id="IPR002692">
    <property type="entry name" value="S45"/>
</dbReference>
<evidence type="ECO:0000256" key="3">
    <source>
        <dbReference type="ARBA" id="ARBA00023145"/>
    </source>
</evidence>
<dbReference type="Gene3D" id="1.10.1400.10">
    <property type="match status" value="1"/>
</dbReference>
<comment type="cofactor">
    <cofactor evidence="6">
        <name>Ca(2+)</name>
        <dbReference type="ChEBI" id="CHEBI:29108"/>
    </cofactor>
    <text evidence="6">Binds 1 Ca(2+) ion per dimer.</text>
</comment>
<keyword evidence="2" id="KW-0378">Hydrolase</keyword>
<dbReference type="InterPro" id="IPR043146">
    <property type="entry name" value="Penicillin_amidase_N_B-knob"/>
</dbReference>
<dbReference type="PIRSF" id="PIRSF001227">
    <property type="entry name" value="Pen_acylase"/>
    <property type="match status" value="1"/>
</dbReference>
<dbReference type="EMBL" id="CP016268">
    <property type="protein sequence ID" value="ANO52214.1"/>
    <property type="molecule type" value="Genomic_DNA"/>
</dbReference>
<evidence type="ECO:0008006" key="10">
    <source>
        <dbReference type="Google" id="ProtNLM"/>
    </source>
</evidence>
<protein>
    <recommendedName>
        <fullName evidence="10">Penicillin amidase</fullName>
    </recommendedName>
</protein>
<dbReference type="Gene3D" id="3.60.20.10">
    <property type="entry name" value="Glutamine Phosphoribosylpyrophosphate, subunit 1, domain 1"/>
    <property type="match status" value="1"/>
</dbReference>
<keyword evidence="6" id="KW-0106">Calcium</keyword>
<sequence>MIVRRATRWLLRLAGVLAGLGIISLFVVWQMLRGSLPDLDGELAVPVISQPASIERDAAGIPTIRASNRRDLAFATGYVHGQDRFFQMDLSRRSAAGELAGLVGRVALARDKRHRLHRFRARAKQVLATVDDEHRALLDAYAEGVNSALGAMSARPFEYLVLRSKPEPWQAEDCLLVLYAMFLDLNDSRADRDVEMSLVARAVPPDVFAWLYPSGSRWDAPLVGSASSEPPIPGPEQFDLREYKARLTAARLPVPEMLPGSNNWAVAGQLTADGRAIVANDMHLGLRAPGIFYRARFLQDGQAAIDVNGVTLPGTPVMVAGSNGTVAWGFTNSNGDWSDAVIVRPGRTSNVYLSPDGERYFETYRESIKVRGERSEEIIVRETIWGPVRDDLVHPDGEIAVSWIAHAPQAVNVAQLRLETAGSVDEALSIANRMGIPPQNFMTGDAAGNIGWTIAGQVPIRGNVDGRLPVDGSTYQGIDGWLPAEQYPRVVNPTDGRLWTANSRVADGDALAKLGDGGYALGARSQQIRDGLRSVDRFTAPDMLGIQLDDRALFLEHWRELLLTLLDDNAISGKPQRAQYRLLLENWVPHASVESVGYRLVRTFRDDVHGKVFEMLMTPVRARYPHEVALRPSRQFEAPLWALVSERPAHMLTANFASWDELLLTTLDQVIEKLEALPGGLAQRTWGERNTAAIRHPLSGALPWVSRWLDMPRDPLPGGRDMPRVQGPAFGASERFAVAPGAEADGYLHLPGGPSGHPLSPYYRRGHADWVVGTASPFLPGAAQHQLRLLPQ</sequence>
<dbReference type="STRING" id="1548547.BA177_14345"/>
<keyword evidence="7" id="KW-1133">Transmembrane helix</keyword>
<comment type="similarity">
    <text evidence="1">Belongs to the peptidase S45 family.</text>
</comment>
<dbReference type="KEGG" id="woc:BA177_14345"/>
<comment type="subunit">
    <text evidence="4">Heterodimer of an alpha subunit and a beta subunit processed from the same precursor.</text>
</comment>
<name>A0A193LIJ5_9GAMM</name>
<organism evidence="8 9">
    <name type="scientific">Woeseia oceani</name>
    <dbReference type="NCBI Taxonomy" id="1548547"/>
    <lineage>
        <taxon>Bacteria</taxon>
        <taxon>Pseudomonadati</taxon>
        <taxon>Pseudomonadota</taxon>
        <taxon>Gammaproteobacteria</taxon>
        <taxon>Woeseiales</taxon>
        <taxon>Woeseiaceae</taxon>
        <taxon>Woeseia</taxon>
    </lineage>
</organism>
<feature type="binding site" evidence="6">
    <location>
        <position position="336"/>
    </location>
    <ligand>
        <name>Ca(2+)</name>
        <dbReference type="ChEBI" id="CHEBI:29108"/>
    </ligand>
</feature>
<dbReference type="PANTHER" id="PTHR34218:SF4">
    <property type="entry name" value="ACYL-HOMOSERINE LACTONE ACYLASE QUIP"/>
    <property type="match status" value="1"/>
</dbReference>
<dbReference type="Proteomes" id="UP000092695">
    <property type="component" value="Chromosome"/>
</dbReference>
<dbReference type="PANTHER" id="PTHR34218">
    <property type="entry name" value="PEPTIDASE S45 PENICILLIN AMIDASE"/>
    <property type="match status" value="1"/>
</dbReference>
<keyword evidence="3" id="KW-0865">Zymogen</keyword>
<dbReference type="SUPFAM" id="SSF56235">
    <property type="entry name" value="N-terminal nucleophile aminohydrolases (Ntn hydrolases)"/>
    <property type="match status" value="1"/>
</dbReference>
<gene>
    <name evidence="8" type="ORF">BA177_14345</name>
</gene>
<keyword evidence="7" id="KW-0472">Membrane</keyword>
<evidence type="ECO:0000256" key="1">
    <source>
        <dbReference type="ARBA" id="ARBA00006586"/>
    </source>
</evidence>